<dbReference type="Proteomes" id="UP001361570">
    <property type="component" value="Unassembled WGS sequence"/>
</dbReference>
<dbReference type="RefSeq" id="WP_336405051.1">
    <property type="nucleotide sequence ID" value="NZ_JBAPLU010000015.1"/>
</dbReference>
<evidence type="ECO:0000256" key="1">
    <source>
        <dbReference type="SAM" id="Phobius"/>
    </source>
</evidence>
<keyword evidence="1" id="KW-0472">Membrane</keyword>
<keyword evidence="1" id="KW-1133">Transmembrane helix</keyword>
<protein>
    <recommendedName>
        <fullName evidence="4">DUF1707 domain-containing protein</fullName>
    </recommendedName>
</protein>
<comment type="caution">
    <text evidence="2">The sequence shown here is derived from an EMBL/GenBank/DDBJ whole genome shotgun (WGS) entry which is preliminary data.</text>
</comment>
<organism evidence="2 3">
    <name type="scientific">Klenkia sesuvii</name>
    <dbReference type="NCBI Taxonomy" id="3103137"/>
    <lineage>
        <taxon>Bacteria</taxon>
        <taxon>Bacillati</taxon>
        <taxon>Actinomycetota</taxon>
        <taxon>Actinomycetes</taxon>
        <taxon>Geodermatophilales</taxon>
        <taxon>Geodermatophilaceae</taxon>
        <taxon>Klenkia</taxon>
    </lineage>
</organism>
<proteinExistence type="predicted"/>
<feature type="transmembrane region" description="Helical" evidence="1">
    <location>
        <begin position="72"/>
        <end position="90"/>
    </location>
</feature>
<reference evidence="2 3" key="1">
    <citation type="submission" date="2024-03" db="EMBL/GenBank/DDBJ databases">
        <title>Draft genome sequence of Klenkia sp. LSe6-5.</title>
        <authorList>
            <person name="Duangmal K."/>
            <person name="Chantavorakit T."/>
        </authorList>
    </citation>
    <scope>NUCLEOTIDE SEQUENCE [LARGE SCALE GENOMIC DNA]</scope>
    <source>
        <strain evidence="2 3">LSe6-5</strain>
    </source>
</reference>
<keyword evidence="1" id="KW-0812">Transmembrane</keyword>
<feature type="transmembrane region" description="Helical" evidence="1">
    <location>
        <begin position="102"/>
        <end position="122"/>
    </location>
</feature>
<evidence type="ECO:0000313" key="2">
    <source>
        <dbReference type="EMBL" id="MEI4272926.1"/>
    </source>
</evidence>
<sequence length="167" mass="17492">MTGPATTDYQQRLVAALRLRRVPAERIGEVVAEVDSHVAETGEDPAEVFGTPRAYAASLTHEHRRDSRAGTALELVSGALAGWFLAVGAVDLFEGGSHLGLPWWGSVLVGLLLGVPGGRRVAARARQVRDPRDGRALTPTARTAVLTVVGVLLLFAALVAGLAVALT</sequence>
<dbReference type="Pfam" id="PF22564">
    <property type="entry name" value="HAAS"/>
    <property type="match status" value="1"/>
</dbReference>
<name>A0ABU8DWS8_9ACTN</name>
<dbReference type="EMBL" id="JBAPLU010000015">
    <property type="protein sequence ID" value="MEI4272926.1"/>
    <property type="molecule type" value="Genomic_DNA"/>
</dbReference>
<gene>
    <name evidence="2" type="ORF">TEK04_14455</name>
</gene>
<keyword evidence="3" id="KW-1185">Reference proteome</keyword>
<evidence type="ECO:0000313" key="3">
    <source>
        <dbReference type="Proteomes" id="UP001361570"/>
    </source>
</evidence>
<accession>A0ABU8DWS8</accession>
<feature type="transmembrane region" description="Helical" evidence="1">
    <location>
        <begin position="143"/>
        <end position="166"/>
    </location>
</feature>
<evidence type="ECO:0008006" key="4">
    <source>
        <dbReference type="Google" id="ProtNLM"/>
    </source>
</evidence>